<dbReference type="AlphaFoldDB" id="A0A6B1D8W5"/>
<evidence type="ECO:0000313" key="2">
    <source>
        <dbReference type="EMBL" id="MYC95775.1"/>
    </source>
</evidence>
<comment type="caution">
    <text evidence="2">The sequence shown here is derived from an EMBL/GenBank/DDBJ whole genome shotgun (WGS) entry which is preliminary data.</text>
</comment>
<gene>
    <name evidence="2" type="ORF">F4X14_12485</name>
</gene>
<protein>
    <submittedName>
        <fullName evidence="2">Uncharacterized protein</fullName>
    </submittedName>
</protein>
<proteinExistence type="predicted"/>
<accession>A0A6B1D8W5</accession>
<reference evidence="2" key="1">
    <citation type="submission" date="2019-09" db="EMBL/GenBank/DDBJ databases">
        <title>Characterisation of the sponge microbiome using genome-centric metagenomics.</title>
        <authorList>
            <person name="Engelberts J.P."/>
            <person name="Robbins S.J."/>
            <person name="De Goeij J.M."/>
            <person name="Aranda M."/>
            <person name="Bell S.C."/>
            <person name="Webster N.S."/>
        </authorList>
    </citation>
    <scope>NUCLEOTIDE SEQUENCE</scope>
    <source>
        <strain evidence="2">SB0661_bin_32</strain>
    </source>
</reference>
<evidence type="ECO:0000256" key="1">
    <source>
        <dbReference type="SAM" id="MobiDB-lite"/>
    </source>
</evidence>
<sequence>MSETIITSVAEFHEQLRQRATGAAVFLYRGQAEAAWPVSCSAARRLTKDPADPLEIENRTIQSFYQGDTLWSWEPAALGNRIVAQSSVFVLGVPAVASDMMDKFIVRAESKDDILAQLESVYGISEEMLFSDFPGFAVANAANKSFDINDSMTYWLEQLERAADDAAKVTAHSACGLAYADIGDDEKAQVQYVAARRIAERMQGLSDETMPKPVSGPGPSGRP</sequence>
<name>A0A6B1D8W5_9CHLR</name>
<dbReference type="EMBL" id="VXMH01000066">
    <property type="protein sequence ID" value="MYC95775.1"/>
    <property type="molecule type" value="Genomic_DNA"/>
</dbReference>
<organism evidence="2">
    <name type="scientific">Caldilineaceae bacterium SB0661_bin_32</name>
    <dbReference type="NCBI Taxonomy" id="2605255"/>
    <lineage>
        <taxon>Bacteria</taxon>
        <taxon>Bacillati</taxon>
        <taxon>Chloroflexota</taxon>
        <taxon>Caldilineae</taxon>
        <taxon>Caldilineales</taxon>
        <taxon>Caldilineaceae</taxon>
    </lineage>
</organism>
<feature type="region of interest" description="Disordered" evidence="1">
    <location>
        <begin position="203"/>
        <end position="223"/>
    </location>
</feature>
<feature type="compositionally biased region" description="Pro residues" evidence="1">
    <location>
        <begin position="214"/>
        <end position="223"/>
    </location>
</feature>